<accession>A0ABW6V1G5</accession>
<dbReference type="PANTHER" id="PTHR20992">
    <property type="entry name" value="AT15442P-RELATED"/>
    <property type="match status" value="1"/>
</dbReference>
<feature type="transmembrane region" description="Helical" evidence="2">
    <location>
        <begin position="114"/>
        <end position="135"/>
    </location>
</feature>
<protein>
    <submittedName>
        <fullName evidence="3">DUF389 domain-containing protein</fullName>
    </submittedName>
</protein>
<feature type="compositionally biased region" description="Basic residues" evidence="1">
    <location>
        <begin position="323"/>
        <end position="338"/>
    </location>
</feature>
<feature type="transmembrane region" description="Helical" evidence="2">
    <location>
        <begin position="174"/>
        <end position="200"/>
    </location>
</feature>
<sequence>MLHLRVIIPAGRTDRVLEAVERATGVANIVVMPKAARRPKGDVLLLDVAREAANDLIEELKRLGLEEDGAIAIENVELTISRAAEKAQEQAPGEGDDAVIWDQLAQRVTADSRITWAFLAFLAIATQIAAIGVLIPSQILIVGAMVLGPEFGAVAAICFGLLRREPRLIAVAVRTLAVGFGAAILVTFLCAFVSRGIGWVEPEMLRHNQDVWFIVSPDKWSFIVAVLAGAAGVLSITAGKSSALVGVFISVTTVPAAGYMAVAMALGRWDEVGHSLAQLAVNIAGMVAAGTATLFAQRFLWQRLGGRVPVAPAAPPRPVVPAVRHRTNGGKRRTGTRR</sequence>
<proteinExistence type="predicted"/>
<keyword evidence="2" id="KW-0812">Transmembrane</keyword>
<name>A0ABW6V1G5_MICFU</name>
<comment type="caution">
    <text evidence="3">The sequence shown here is derived from an EMBL/GenBank/DDBJ whole genome shotgun (WGS) entry which is preliminary data.</text>
</comment>
<evidence type="ECO:0000256" key="1">
    <source>
        <dbReference type="SAM" id="MobiDB-lite"/>
    </source>
</evidence>
<reference evidence="3 4" key="1">
    <citation type="submission" date="2024-10" db="EMBL/GenBank/DDBJ databases">
        <title>The Natural Products Discovery Center: Release of the First 8490 Sequenced Strains for Exploring Actinobacteria Biosynthetic Diversity.</title>
        <authorList>
            <person name="Kalkreuter E."/>
            <person name="Kautsar S.A."/>
            <person name="Yang D."/>
            <person name="Bader C.D."/>
            <person name="Teijaro C.N."/>
            <person name="Fluegel L."/>
            <person name="Davis C.M."/>
            <person name="Simpson J.R."/>
            <person name="Lauterbach L."/>
            <person name="Steele A.D."/>
            <person name="Gui C."/>
            <person name="Meng S."/>
            <person name="Li G."/>
            <person name="Viehrig K."/>
            <person name="Ye F."/>
            <person name="Su P."/>
            <person name="Kiefer A.F."/>
            <person name="Nichols A."/>
            <person name="Cepeda A.J."/>
            <person name="Yan W."/>
            <person name="Fan B."/>
            <person name="Jiang Y."/>
            <person name="Adhikari A."/>
            <person name="Zheng C.-J."/>
            <person name="Schuster L."/>
            <person name="Cowan T.M."/>
            <person name="Smanski M.J."/>
            <person name="Chevrette M.G."/>
            <person name="De Carvalho L.P.S."/>
            <person name="Shen B."/>
        </authorList>
    </citation>
    <scope>NUCLEOTIDE SEQUENCE [LARGE SCALE GENOMIC DNA]</scope>
    <source>
        <strain evidence="3 4">NPDC001281</strain>
    </source>
</reference>
<evidence type="ECO:0000313" key="4">
    <source>
        <dbReference type="Proteomes" id="UP001602119"/>
    </source>
</evidence>
<feature type="transmembrane region" description="Helical" evidence="2">
    <location>
        <begin position="141"/>
        <end position="162"/>
    </location>
</feature>
<feature type="transmembrane region" description="Helical" evidence="2">
    <location>
        <begin position="220"/>
        <end position="238"/>
    </location>
</feature>
<dbReference type="EMBL" id="JBIAXI010000005">
    <property type="protein sequence ID" value="MFF4773148.1"/>
    <property type="molecule type" value="Genomic_DNA"/>
</dbReference>
<gene>
    <name evidence="3" type="ORF">ACFY05_09850</name>
</gene>
<organism evidence="3 4">
    <name type="scientific">Microtetraspora fusca</name>
    <dbReference type="NCBI Taxonomy" id="1997"/>
    <lineage>
        <taxon>Bacteria</taxon>
        <taxon>Bacillati</taxon>
        <taxon>Actinomycetota</taxon>
        <taxon>Actinomycetes</taxon>
        <taxon>Streptosporangiales</taxon>
        <taxon>Streptosporangiaceae</taxon>
        <taxon>Microtetraspora</taxon>
    </lineage>
</organism>
<dbReference type="PANTHER" id="PTHR20992:SF9">
    <property type="entry name" value="AT15442P-RELATED"/>
    <property type="match status" value="1"/>
</dbReference>
<dbReference type="Pfam" id="PF04087">
    <property type="entry name" value="DUF389"/>
    <property type="match status" value="1"/>
</dbReference>
<feature type="region of interest" description="Disordered" evidence="1">
    <location>
        <begin position="315"/>
        <end position="338"/>
    </location>
</feature>
<dbReference type="InterPro" id="IPR005240">
    <property type="entry name" value="DUF389"/>
</dbReference>
<dbReference type="Proteomes" id="UP001602119">
    <property type="component" value="Unassembled WGS sequence"/>
</dbReference>
<keyword evidence="2" id="KW-0472">Membrane</keyword>
<evidence type="ECO:0000313" key="3">
    <source>
        <dbReference type="EMBL" id="MFF4773148.1"/>
    </source>
</evidence>
<keyword evidence="2" id="KW-1133">Transmembrane helix</keyword>
<evidence type="ECO:0000256" key="2">
    <source>
        <dbReference type="SAM" id="Phobius"/>
    </source>
</evidence>
<keyword evidence="4" id="KW-1185">Reference proteome</keyword>
<feature type="transmembrane region" description="Helical" evidence="2">
    <location>
        <begin position="279"/>
        <end position="301"/>
    </location>
</feature>
<dbReference type="RefSeq" id="WP_387341586.1">
    <property type="nucleotide sequence ID" value="NZ_JBIAXI010000005.1"/>
</dbReference>
<feature type="transmembrane region" description="Helical" evidence="2">
    <location>
        <begin position="245"/>
        <end position="267"/>
    </location>
</feature>